<dbReference type="AlphaFoldDB" id="A0AAN6MXI0"/>
<evidence type="ECO:0000313" key="2">
    <source>
        <dbReference type="EMBL" id="KAK3935317.1"/>
    </source>
</evidence>
<sequence length="140" mass="15636">MGAAISRCTCRAKQATPAVLTDINQQILERQPNWLVTPSRWRQSRSSARSVRYRTPTPYPKTGRRPLEAPAAAVVHDLTKENEEMVEMCLDIADLEPLSRQSATVSTPPVSIPPPAVTAIHPSHVTWEGPSRRNRFERDA</sequence>
<keyword evidence="3" id="KW-1185">Reference proteome</keyword>
<evidence type="ECO:0000313" key="3">
    <source>
        <dbReference type="Proteomes" id="UP001303473"/>
    </source>
</evidence>
<protein>
    <submittedName>
        <fullName evidence="2">Uncharacterized protein</fullName>
    </submittedName>
</protein>
<feature type="region of interest" description="Disordered" evidence="1">
    <location>
        <begin position="100"/>
        <end position="140"/>
    </location>
</feature>
<name>A0AAN6MXI0_9PEZI</name>
<feature type="compositionally biased region" description="Low complexity" evidence="1">
    <location>
        <begin position="39"/>
        <end position="54"/>
    </location>
</feature>
<gene>
    <name evidence="2" type="ORF">QBC46DRAFT_272052</name>
</gene>
<organism evidence="2 3">
    <name type="scientific">Diplogelasinospora grovesii</name>
    <dbReference type="NCBI Taxonomy" id="303347"/>
    <lineage>
        <taxon>Eukaryota</taxon>
        <taxon>Fungi</taxon>
        <taxon>Dikarya</taxon>
        <taxon>Ascomycota</taxon>
        <taxon>Pezizomycotina</taxon>
        <taxon>Sordariomycetes</taxon>
        <taxon>Sordariomycetidae</taxon>
        <taxon>Sordariales</taxon>
        <taxon>Diplogelasinosporaceae</taxon>
        <taxon>Diplogelasinospora</taxon>
    </lineage>
</organism>
<evidence type="ECO:0000256" key="1">
    <source>
        <dbReference type="SAM" id="MobiDB-lite"/>
    </source>
</evidence>
<feature type="compositionally biased region" description="Basic and acidic residues" evidence="1">
    <location>
        <begin position="130"/>
        <end position="140"/>
    </location>
</feature>
<feature type="region of interest" description="Disordered" evidence="1">
    <location>
        <begin position="39"/>
        <end position="66"/>
    </location>
</feature>
<dbReference type="EMBL" id="MU853929">
    <property type="protein sequence ID" value="KAK3935317.1"/>
    <property type="molecule type" value="Genomic_DNA"/>
</dbReference>
<dbReference type="Proteomes" id="UP001303473">
    <property type="component" value="Unassembled WGS sequence"/>
</dbReference>
<accession>A0AAN6MXI0</accession>
<reference evidence="3" key="1">
    <citation type="journal article" date="2023" name="Mol. Phylogenet. Evol.">
        <title>Genome-scale phylogeny and comparative genomics of the fungal order Sordariales.</title>
        <authorList>
            <person name="Hensen N."/>
            <person name="Bonometti L."/>
            <person name="Westerberg I."/>
            <person name="Brannstrom I.O."/>
            <person name="Guillou S."/>
            <person name="Cros-Aarteil S."/>
            <person name="Calhoun S."/>
            <person name="Haridas S."/>
            <person name="Kuo A."/>
            <person name="Mondo S."/>
            <person name="Pangilinan J."/>
            <person name="Riley R."/>
            <person name="LaButti K."/>
            <person name="Andreopoulos B."/>
            <person name="Lipzen A."/>
            <person name="Chen C."/>
            <person name="Yan M."/>
            <person name="Daum C."/>
            <person name="Ng V."/>
            <person name="Clum A."/>
            <person name="Steindorff A."/>
            <person name="Ohm R.A."/>
            <person name="Martin F."/>
            <person name="Silar P."/>
            <person name="Natvig D.O."/>
            <person name="Lalanne C."/>
            <person name="Gautier V."/>
            <person name="Ament-Velasquez S.L."/>
            <person name="Kruys A."/>
            <person name="Hutchinson M.I."/>
            <person name="Powell A.J."/>
            <person name="Barry K."/>
            <person name="Miller A.N."/>
            <person name="Grigoriev I.V."/>
            <person name="Debuchy R."/>
            <person name="Gladieux P."/>
            <person name="Hiltunen Thoren M."/>
            <person name="Johannesson H."/>
        </authorList>
    </citation>
    <scope>NUCLEOTIDE SEQUENCE [LARGE SCALE GENOMIC DNA]</scope>
    <source>
        <strain evidence="3">CBS 340.73</strain>
    </source>
</reference>
<comment type="caution">
    <text evidence="2">The sequence shown here is derived from an EMBL/GenBank/DDBJ whole genome shotgun (WGS) entry which is preliminary data.</text>
</comment>
<proteinExistence type="predicted"/>